<organism evidence="3 4">
    <name type="scientific">Burkholderia thailandensis</name>
    <dbReference type="NCBI Taxonomy" id="57975"/>
    <lineage>
        <taxon>Bacteria</taxon>
        <taxon>Pseudomonadati</taxon>
        <taxon>Pseudomonadota</taxon>
        <taxon>Betaproteobacteria</taxon>
        <taxon>Burkholderiales</taxon>
        <taxon>Burkholderiaceae</taxon>
        <taxon>Burkholderia</taxon>
        <taxon>pseudomallei group</taxon>
    </lineage>
</organism>
<evidence type="ECO:0000313" key="4">
    <source>
        <dbReference type="Proteomes" id="UP001272137"/>
    </source>
</evidence>
<accession>A0AAW9D2N0</accession>
<dbReference type="InterPro" id="IPR000335">
    <property type="entry name" value="Bleomycin-R"/>
</dbReference>
<reference evidence="3" key="1">
    <citation type="submission" date="2018-08" db="EMBL/GenBank/DDBJ databases">
        <title>Identification of Burkholderia cepacia strains that express a Burkholderia pseudomallei-like capsular polysaccharide.</title>
        <authorList>
            <person name="Burtnick M.N."/>
            <person name="Vongsouvath M."/>
            <person name="Newton P."/>
            <person name="Wuthiekanun V."/>
            <person name="Limmathurotsakul D."/>
            <person name="Brett P.J."/>
            <person name="Chantratita N."/>
            <person name="Dance D.A."/>
        </authorList>
    </citation>
    <scope>NUCLEOTIDE SEQUENCE</scope>
    <source>
        <strain evidence="3">SBXCC001</strain>
    </source>
</reference>
<name>A0AAW9D2N0_BURTH</name>
<comment type="caution">
    <text evidence="3">The sequence shown here is derived from an EMBL/GenBank/DDBJ whole genome shotgun (WGS) entry which is preliminary data.</text>
</comment>
<evidence type="ECO:0000256" key="2">
    <source>
        <dbReference type="SAM" id="MobiDB-lite"/>
    </source>
</evidence>
<feature type="region of interest" description="Disordered" evidence="2">
    <location>
        <begin position="18"/>
        <end position="48"/>
    </location>
</feature>
<dbReference type="GO" id="GO:0046677">
    <property type="term" value="P:response to antibiotic"/>
    <property type="evidence" value="ECO:0007669"/>
    <property type="project" value="UniProtKB-KW"/>
</dbReference>
<keyword evidence="1" id="KW-0046">Antibiotic resistance</keyword>
<feature type="compositionally biased region" description="Low complexity" evidence="2">
    <location>
        <begin position="30"/>
        <end position="39"/>
    </location>
</feature>
<sequence>MDDSEGASSGQLLARFRRCALSPRRRRRSSASVSSASRSNGNIASSPACRFTPRCGATRWILHPSERHGDTTPGSTILVPLEGIDARAAELNGKRYPHARPGVERHD</sequence>
<proteinExistence type="predicted"/>
<evidence type="ECO:0000313" key="3">
    <source>
        <dbReference type="EMBL" id="MDW9255662.1"/>
    </source>
</evidence>
<dbReference type="Proteomes" id="UP001272137">
    <property type="component" value="Unassembled WGS sequence"/>
</dbReference>
<gene>
    <name evidence="3" type="ORF">C7S16_3298</name>
</gene>
<evidence type="ECO:0000256" key="1">
    <source>
        <dbReference type="ARBA" id="ARBA00023251"/>
    </source>
</evidence>
<dbReference type="Pfam" id="PF19581">
    <property type="entry name" value="Glyoxalase_7"/>
    <property type="match status" value="1"/>
</dbReference>
<feature type="compositionally biased region" description="Basic residues" evidence="2">
    <location>
        <begin position="18"/>
        <end position="29"/>
    </location>
</feature>
<dbReference type="AlphaFoldDB" id="A0AAW9D2N0"/>
<protein>
    <submittedName>
        <fullName evidence="3">Glyoxalase/bleomycin resistance protein/dioxygenase</fullName>
    </submittedName>
</protein>
<dbReference type="EMBL" id="QXCT01000002">
    <property type="protein sequence ID" value="MDW9255662.1"/>
    <property type="molecule type" value="Genomic_DNA"/>
</dbReference>